<keyword evidence="2" id="KW-0067">ATP-binding</keyword>
<accession>D9PI15</accession>
<organism evidence="4">
    <name type="scientific">sediment metagenome</name>
    <dbReference type="NCBI Taxonomy" id="749907"/>
    <lineage>
        <taxon>unclassified sequences</taxon>
        <taxon>metagenomes</taxon>
        <taxon>ecological metagenomes</taxon>
    </lineage>
</organism>
<proteinExistence type="predicted"/>
<evidence type="ECO:0000256" key="2">
    <source>
        <dbReference type="ARBA" id="ARBA00022840"/>
    </source>
</evidence>
<dbReference type="GO" id="GO:0016020">
    <property type="term" value="C:membrane"/>
    <property type="evidence" value="ECO:0007669"/>
    <property type="project" value="TreeGrafter"/>
</dbReference>
<keyword evidence="1" id="KW-0547">Nucleotide-binding</keyword>
<feature type="domain" description="AMP-dependent synthetase/ligase" evidence="3">
    <location>
        <begin position="8"/>
        <end position="441"/>
    </location>
</feature>
<dbReference type="Pfam" id="PF23562">
    <property type="entry name" value="AMP-binding_C_3"/>
    <property type="match status" value="1"/>
</dbReference>
<dbReference type="SUPFAM" id="SSF56801">
    <property type="entry name" value="Acetyl-CoA synthetase-like"/>
    <property type="match status" value="1"/>
</dbReference>
<reference evidence="4" key="2">
    <citation type="journal article" date="2011" name="Microb. Ecol.">
        <title>Taxonomic and Functional Metagenomic Profiling of the Microbial Community in the Anoxic Sediment of a Sub-saline Shallow Lake (Laguna de Carrizo, Central Spain).</title>
        <authorList>
            <person name="Ferrer M."/>
            <person name="Guazzaroni M.E."/>
            <person name="Richter M."/>
            <person name="Garcia-Salamanca A."/>
            <person name="Yarza P."/>
            <person name="Suarez-Suarez A."/>
            <person name="Solano J."/>
            <person name="Alcaide M."/>
            <person name="van Dillewijn P."/>
            <person name="Molina-Henares M.A."/>
            <person name="Lopez-Cortes N."/>
            <person name="Al-Ramahi Y."/>
            <person name="Guerrero C."/>
            <person name="Acosta A."/>
            <person name="de Eugenio L.I."/>
            <person name="Martinez V."/>
            <person name="Marques S."/>
            <person name="Rojo F."/>
            <person name="Santero E."/>
            <person name="Genilloud O."/>
            <person name="Perez-Perez J."/>
            <person name="Rossello-Mora R."/>
            <person name="Ramos J.L."/>
        </authorList>
    </citation>
    <scope>NUCLEOTIDE SEQUENCE</scope>
</reference>
<evidence type="ECO:0000259" key="3">
    <source>
        <dbReference type="Pfam" id="PF00501"/>
    </source>
</evidence>
<gene>
    <name evidence="4" type="ORF">LDC_1169</name>
</gene>
<sequence>MKSLIQFFEESVEKYSSNVYLWEKPVDKYEGTTYSDTKKQVYEFAAGLVNLGIKKGDRLSLVSEGRNSWVIGELGTLYSGAINVPLSVKLNPEEIKFRIKHSGSRMIMISSNQASKLRAIIGECPSIEKIIHFDTQEEYAGNEIHFNEVRKIGREWLDIPGNLEIFEKLSKSIIPSDFANICYTSGTTADPKGIILTHGNYVTNVYQSYSLMDIPSFYKTLVILPWDHSFGHTCGIFAFMGKGASIASVKSGRTPMETLRNLPLCLKEIKPNLLMSVPAIAKNFRKNIEKGIKEKGKLIELLFNHALKISYSYNKEGWNRGRGLQRLKKPLLRLYDRILFSKIREAYGGELDYFIGGGALLDIELQRFFYALGIPMYQGYGLSEASPVISSNSTGRHKLGSSGVLVNNMDLKICDDDGNELPVGHKGEIVIRGGNVMHGYWKNENATKEAIRDGWLYTGDMGYMSEDGFLYVLGRFKSLLIADDGEKFSPEGIEEAISEQSKYIDQCMLYNNQKPYTVALIVPNQHALKLYLEEKNLTADSDEGKKAVINLIDNEVNEYRINGKYGNMFPQRWLPVAIGILEQSFTEDNGLMNSTMKIVRGKIMEKYQDLIDYLYTPDAKVVTNERNIEEIEKMKLG</sequence>
<dbReference type="GO" id="GO:0005524">
    <property type="term" value="F:ATP binding"/>
    <property type="evidence" value="ECO:0007669"/>
    <property type="project" value="UniProtKB-KW"/>
</dbReference>
<dbReference type="Pfam" id="PF00501">
    <property type="entry name" value="AMP-binding"/>
    <property type="match status" value="1"/>
</dbReference>
<dbReference type="PANTHER" id="PTHR43272:SF33">
    <property type="entry name" value="AMP-BINDING DOMAIN-CONTAINING PROTEIN-RELATED"/>
    <property type="match status" value="1"/>
</dbReference>
<dbReference type="InterPro" id="IPR042099">
    <property type="entry name" value="ANL_N_sf"/>
</dbReference>
<reference evidence="4" key="1">
    <citation type="submission" date="2010-07" db="EMBL/GenBank/DDBJ databases">
        <authorList>
            <consortium name="CONSOLIDER consortium CSD2007-00005"/>
            <person name="Guazzaroni M.-E."/>
            <person name="Richter M."/>
            <person name="Garcia-Salamanca A."/>
            <person name="Yarza P."/>
            <person name="Ferrer M."/>
        </authorList>
    </citation>
    <scope>NUCLEOTIDE SEQUENCE</scope>
</reference>
<dbReference type="EMBL" id="ADZX01000400">
    <property type="protein sequence ID" value="EFK96798.1"/>
    <property type="molecule type" value="Genomic_DNA"/>
</dbReference>
<dbReference type="AlphaFoldDB" id="D9PI15"/>
<name>D9PI15_9ZZZZ</name>
<keyword evidence="4" id="KW-0436">Ligase</keyword>
<dbReference type="Gene3D" id="3.40.50.12780">
    <property type="entry name" value="N-terminal domain of ligase-like"/>
    <property type="match status" value="1"/>
</dbReference>
<dbReference type="InterPro" id="IPR000873">
    <property type="entry name" value="AMP-dep_synth/lig_dom"/>
</dbReference>
<comment type="caution">
    <text evidence="4">The sequence shown here is derived from an EMBL/GenBank/DDBJ whole genome shotgun (WGS) entry which is preliminary data.</text>
</comment>
<protein>
    <submittedName>
        <fullName evidence="4">Long-chain fatty-acid-CoA ligase</fullName>
    </submittedName>
</protein>
<evidence type="ECO:0000313" key="4">
    <source>
        <dbReference type="EMBL" id="EFK96798.1"/>
    </source>
</evidence>
<dbReference type="GO" id="GO:0004467">
    <property type="term" value="F:long-chain fatty acid-CoA ligase activity"/>
    <property type="evidence" value="ECO:0007669"/>
    <property type="project" value="TreeGrafter"/>
</dbReference>
<dbReference type="PANTHER" id="PTHR43272">
    <property type="entry name" value="LONG-CHAIN-FATTY-ACID--COA LIGASE"/>
    <property type="match status" value="1"/>
</dbReference>
<evidence type="ECO:0000256" key="1">
    <source>
        <dbReference type="ARBA" id="ARBA00022741"/>
    </source>
</evidence>